<dbReference type="Gene3D" id="3.30.420.40">
    <property type="match status" value="2"/>
</dbReference>
<keyword evidence="4 7" id="KW-0408">Iron</keyword>
<feature type="binding site" evidence="7">
    <location>
        <position position="113"/>
    </location>
    <ligand>
        <name>Fe cation</name>
        <dbReference type="ChEBI" id="CHEBI:24875"/>
    </ligand>
</feature>
<dbReference type="FunFam" id="3.30.420.40:FF:000012">
    <property type="entry name" value="tRNA N6-adenosine threonylcarbamoyltransferase"/>
    <property type="match status" value="1"/>
</dbReference>
<feature type="binding site" evidence="7">
    <location>
        <position position="311"/>
    </location>
    <ligand>
        <name>Fe cation</name>
        <dbReference type="ChEBI" id="CHEBI:24875"/>
    </ligand>
</feature>
<evidence type="ECO:0000256" key="2">
    <source>
        <dbReference type="ARBA" id="ARBA00022694"/>
    </source>
</evidence>
<dbReference type="GO" id="GO:0005737">
    <property type="term" value="C:cytoplasm"/>
    <property type="evidence" value="ECO:0007669"/>
    <property type="project" value="UniProtKB-SubCell"/>
</dbReference>
<comment type="caution">
    <text evidence="7">Lacks conserved residue(s) required for the propagation of feature annotation.</text>
</comment>
<comment type="function">
    <text evidence="7">Required for the formation of a threonylcarbamoyl group on adenosine at position 37 (t(6)A37) in tRNAs that read codons beginning with adenine. Is involved in the transfer of the threonylcarbamoyl moiety of threonylcarbamoyl-AMP (TC-AMP) to the N6 group of A37, together with TsaE and TsaB. TsaD likely plays a direct catalytic role in this reaction.</text>
</comment>
<dbReference type="GO" id="GO:0005506">
    <property type="term" value="F:iron ion binding"/>
    <property type="evidence" value="ECO:0007669"/>
    <property type="project" value="UniProtKB-UniRule"/>
</dbReference>
<comment type="caution">
    <text evidence="10">The sequence shown here is derived from an EMBL/GenBank/DDBJ whole genome shotgun (WGS) entry which is preliminary data.</text>
</comment>
<dbReference type="InterPro" id="IPR043129">
    <property type="entry name" value="ATPase_NBD"/>
</dbReference>
<feature type="binding site" evidence="7">
    <location>
        <begin position="136"/>
        <end position="140"/>
    </location>
    <ligand>
        <name>substrate</name>
    </ligand>
</feature>
<dbReference type="Proteomes" id="UP000582837">
    <property type="component" value="Unassembled WGS sequence"/>
</dbReference>
<dbReference type="EMBL" id="JACHIA010000015">
    <property type="protein sequence ID" value="MBB6072428.1"/>
    <property type="molecule type" value="Genomic_DNA"/>
</dbReference>
<evidence type="ECO:0000256" key="3">
    <source>
        <dbReference type="ARBA" id="ARBA00022723"/>
    </source>
</evidence>
<dbReference type="CDD" id="cd24133">
    <property type="entry name" value="ASKHA_NBD_TsaD_bac"/>
    <property type="match status" value="1"/>
</dbReference>
<comment type="subcellular location">
    <subcellularLocation>
        <location evidence="7">Cytoplasm</location>
    </subcellularLocation>
</comment>
<dbReference type="InterPro" id="IPR000905">
    <property type="entry name" value="Gcp-like_dom"/>
</dbReference>
<keyword evidence="11" id="KW-1185">Reference proteome</keyword>
<feature type="binding site" evidence="7">
    <location>
        <position position="169"/>
    </location>
    <ligand>
        <name>substrate</name>
    </ligand>
</feature>
<keyword evidence="7" id="KW-0963">Cytoplasm</keyword>
<dbReference type="AlphaFoldDB" id="A0A841H382"/>
<comment type="similarity">
    <text evidence="7">Belongs to the KAE1 / TsaD family.</text>
</comment>
<evidence type="ECO:0000256" key="7">
    <source>
        <dbReference type="HAMAP-Rule" id="MF_01445"/>
    </source>
</evidence>
<reference evidence="10 11" key="1">
    <citation type="submission" date="2020-08" db="EMBL/GenBank/DDBJ databases">
        <title>Genomic Encyclopedia of Type Strains, Phase IV (KMG-IV): sequencing the most valuable type-strain genomes for metagenomic binning, comparative biology and taxonomic classification.</title>
        <authorList>
            <person name="Goeker M."/>
        </authorList>
    </citation>
    <scope>NUCLEOTIDE SEQUENCE [LARGE SCALE GENOMIC DNA]</scope>
    <source>
        <strain evidence="10 11">DSM 29007</strain>
    </source>
</reference>
<dbReference type="RefSeq" id="WP_170038347.1">
    <property type="nucleotide sequence ID" value="NZ_JABDTL010000002.1"/>
</dbReference>
<feature type="region of interest" description="Disordered" evidence="8">
    <location>
        <begin position="189"/>
        <end position="210"/>
    </location>
</feature>
<evidence type="ECO:0000259" key="9">
    <source>
        <dbReference type="Pfam" id="PF00814"/>
    </source>
</evidence>
<evidence type="ECO:0000256" key="5">
    <source>
        <dbReference type="ARBA" id="ARBA00023315"/>
    </source>
</evidence>
<dbReference type="PANTHER" id="PTHR11735:SF6">
    <property type="entry name" value="TRNA N6-ADENOSINE THREONYLCARBAMOYLTRANSFERASE, MITOCHONDRIAL"/>
    <property type="match status" value="1"/>
</dbReference>
<dbReference type="NCBIfam" id="TIGR03723">
    <property type="entry name" value="T6A_TsaD_YgjD"/>
    <property type="match status" value="1"/>
</dbReference>
<feature type="binding site" evidence="7">
    <location>
        <position position="182"/>
    </location>
    <ligand>
        <name>substrate</name>
    </ligand>
</feature>
<feature type="domain" description="Gcp-like" evidence="9">
    <location>
        <begin position="27"/>
        <end position="317"/>
    </location>
</feature>
<comment type="catalytic activity">
    <reaction evidence="6 7">
        <text>L-threonylcarbamoyladenylate + adenosine(37) in tRNA = N(6)-L-threonylcarbamoyladenosine(37) in tRNA + AMP + H(+)</text>
        <dbReference type="Rhea" id="RHEA:37059"/>
        <dbReference type="Rhea" id="RHEA-COMP:10162"/>
        <dbReference type="Rhea" id="RHEA-COMP:10163"/>
        <dbReference type="ChEBI" id="CHEBI:15378"/>
        <dbReference type="ChEBI" id="CHEBI:73682"/>
        <dbReference type="ChEBI" id="CHEBI:74411"/>
        <dbReference type="ChEBI" id="CHEBI:74418"/>
        <dbReference type="ChEBI" id="CHEBI:456215"/>
        <dbReference type="EC" id="2.3.1.234"/>
    </reaction>
</comment>
<sequence>MSEPLILGIETSCDETSAAVLRGERDLLGHVIFTQDIHTLYGGVVPELASRAHLRTVDDVVEGALREAGVTLADIDVVGVTAGPGLIGALLVGVSWGKAAAFAAGKPVVGVHHMEGHLFATHLEHPGAEPPFVGLLVSGGHTMLLWVPAWGEYRLLGATRDDAAGEAFDKAAKILGLGYPGGPSIQRAATEGDPARHPLPRPLLNRGERPGDREYYDMSFSGLKNALRLLARDLESKGTLAEETPHVAASFQAAAVDVLTAKTMRAVREMNCPRVVLGGGVANSRALREALARKLGSRGELYAPSPRLSTDNAAMIARAALFRWRRGETGGLDLNARADLPFPGLTR</sequence>
<keyword evidence="3 7" id="KW-0479">Metal-binding</keyword>
<keyword evidence="1 7" id="KW-0808">Transferase</keyword>
<organism evidence="10 11">
    <name type="scientific">Longimicrobium terrae</name>
    <dbReference type="NCBI Taxonomy" id="1639882"/>
    <lineage>
        <taxon>Bacteria</taxon>
        <taxon>Pseudomonadati</taxon>
        <taxon>Gemmatimonadota</taxon>
        <taxon>Longimicrobiia</taxon>
        <taxon>Longimicrobiales</taxon>
        <taxon>Longimicrobiaceae</taxon>
        <taxon>Longimicrobium</taxon>
    </lineage>
</organism>
<dbReference type="NCBIfam" id="TIGR00329">
    <property type="entry name" value="gcp_kae1"/>
    <property type="match status" value="1"/>
</dbReference>
<accession>A0A841H382</accession>
<protein>
    <recommendedName>
        <fullName evidence="7">tRNA N6-adenosine threonylcarbamoyltransferase</fullName>
        <ecNumber evidence="7">2.3.1.234</ecNumber>
    </recommendedName>
    <alternativeName>
        <fullName evidence="7">N6-L-threonylcarbamoyladenine synthase</fullName>
        <shortName evidence="7">t(6)A synthase</shortName>
    </alternativeName>
    <alternativeName>
        <fullName evidence="7">t(6)A37 threonylcarbamoyladenosine biosynthesis protein TsaD</fullName>
    </alternativeName>
    <alternativeName>
        <fullName evidence="7">tRNA threonylcarbamoyladenosine biosynthesis protein TsaD</fullName>
    </alternativeName>
</protein>
<dbReference type="GO" id="GO:0002949">
    <property type="term" value="P:tRNA threonylcarbamoyladenosine modification"/>
    <property type="evidence" value="ECO:0007669"/>
    <property type="project" value="UniProtKB-UniRule"/>
</dbReference>
<keyword evidence="2 7" id="KW-0819">tRNA processing</keyword>
<dbReference type="GO" id="GO:0061711">
    <property type="term" value="F:tRNA N(6)-L-threonylcarbamoyladenine synthase activity"/>
    <property type="evidence" value="ECO:0007669"/>
    <property type="project" value="UniProtKB-EC"/>
</dbReference>
<dbReference type="SUPFAM" id="SSF53067">
    <property type="entry name" value="Actin-like ATPase domain"/>
    <property type="match status" value="1"/>
</dbReference>
<dbReference type="PANTHER" id="PTHR11735">
    <property type="entry name" value="TRNA N6-ADENOSINE THREONYLCARBAMOYLTRANSFERASE"/>
    <property type="match status" value="1"/>
</dbReference>
<evidence type="ECO:0000256" key="1">
    <source>
        <dbReference type="ARBA" id="ARBA00022679"/>
    </source>
</evidence>
<comment type="cofactor">
    <cofactor evidence="7">
        <name>Fe(2+)</name>
        <dbReference type="ChEBI" id="CHEBI:29033"/>
    </cofactor>
    <text evidence="7">Binds 1 Fe(2+) ion per subunit.</text>
</comment>
<dbReference type="Pfam" id="PF00814">
    <property type="entry name" value="TsaD"/>
    <property type="match status" value="1"/>
</dbReference>
<dbReference type="EC" id="2.3.1.234" evidence="7"/>
<evidence type="ECO:0000256" key="6">
    <source>
        <dbReference type="ARBA" id="ARBA00048117"/>
    </source>
</evidence>
<gene>
    <name evidence="7" type="primary">tsaD</name>
    <name evidence="10" type="ORF">HNQ61_004090</name>
</gene>
<dbReference type="InterPro" id="IPR017861">
    <property type="entry name" value="KAE1/TsaD"/>
</dbReference>
<proteinExistence type="inferred from homology"/>
<dbReference type="PRINTS" id="PR00789">
    <property type="entry name" value="OSIALOPTASE"/>
</dbReference>
<dbReference type="InterPro" id="IPR022450">
    <property type="entry name" value="TsaD"/>
</dbReference>
<evidence type="ECO:0000313" key="11">
    <source>
        <dbReference type="Proteomes" id="UP000582837"/>
    </source>
</evidence>
<feature type="binding site" evidence="7">
    <location>
        <position position="117"/>
    </location>
    <ligand>
        <name>Fe cation</name>
        <dbReference type="ChEBI" id="CHEBI:24875"/>
    </ligand>
</feature>
<dbReference type="HAMAP" id="MF_01445">
    <property type="entry name" value="TsaD"/>
    <property type="match status" value="1"/>
</dbReference>
<evidence type="ECO:0000313" key="10">
    <source>
        <dbReference type="EMBL" id="MBB6072428.1"/>
    </source>
</evidence>
<evidence type="ECO:0000256" key="4">
    <source>
        <dbReference type="ARBA" id="ARBA00023004"/>
    </source>
</evidence>
<keyword evidence="5 7" id="KW-0012">Acyltransferase</keyword>
<evidence type="ECO:0000256" key="8">
    <source>
        <dbReference type="SAM" id="MobiDB-lite"/>
    </source>
</evidence>
<name>A0A841H382_9BACT</name>